<dbReference type="AlphaFoldDB" id="A0A317W5V1"/>
<name>A0A317W5V1_9EURO</name>
<dbReference type="RefSeq" id="XP_025465781.1">
    <property type="nucleotide sequence ID" value="XM_025616396.1"/>
</dbReference>
<evidence type="ECO:0000313" key="3">
    <source>
        <dbReference type="Proteomes" id="UP000246702"/>
    </source>
</evidence>
<reference evidence="2 3" key="1">
    <citation type="submission" date="2016-12" db="EMBL/GenBank/DDBJ databases">
        <title>The genomes of Aspergillus section Nigri reveals drivers in fungal speciation.</title>
        <authorList>
            <consortium name="DOE Joint Genome Institute"/>
            <person name="Vesth T.C."/>
            <person name="Nybo J."/>
            <person name="Theobald S."/>
            <person name="Brandl J."/>
            <person name="Frisvad J.C."/>
            <person name="Nielsen K.F."/>
            <person name="Lyhne E.K."/>
            <person name="Kogle M.E."/>
            <person name="Kuo A."/>
            <person name="Riley R."/>
            <person name="Clum A."/>
            <person name="Nolan M."/>
            <person name="Lipzen A."/>
            <person name="Salamov A."/>
            <person name="Henrissat B."/>
            <person name="Wiebenga A."/>
            <person name="De Vries R.P."/>
            <person name="Grigoriev I.V."/>
            <person name="Mortensen U.H."/>
            <person name="Andersen M.R."/>
            <person name="Baker S.E."/>
        </authorList>
    </citation>
    <scope>NUCLEOTIDE SEQUENCE [LARGE SCALE GENOMIC DNA]</scope>
    <source>
        <strain evidence="2 3">CBS 115572</strain>
    </source>
</reference>
<gene>
    <name evidence="2" type="ORF">BO94DRAFT_601737</name>
</gene>
<evidence type="ECO:0000313" key="2">
    <source>
        <dbReference type="EMBL" id="PWY81713.1"/>
    </source>
</evidence>
<dbReference type="Proteomes" id="UP000246702">
    <property type="component" value="Unassembled WGS sequence"/>
</dbReference>
<evidence type="ECO:0000256" key="1">
    <source>
        <dbReference type="SAM" id="SignalP"/>
    </source>
</evidence>
<proteinExistence type="predicted"/>
<dbReference type="OrthoDB" id="5389061at2759"/>
<accession>A0A317W5V1</accession>
<dbReference type="EMBL" id="MSFK01000020">
    <property type="protein sequence ID" value="PWY81713.1"/>
    <property type="molecule type" value="Genomic_DNA"/>
</dbReference>
<dbReference type="GeneID" id="37118539"/>
<comment type="caution">
    <text evidence="2">The sequence shown here is derived from an EMBL/GenBank/DDBJ whole genome shotgun (WGS) entry which is preliminary data.</text>
</comment>
<organism evidence="2 3">
    <name type="scientific">Aspergillus sclerotioniger CBS 115572</name>
    <dbReference type="NCBI Taxonomy" id="1450535"/>
    <lineage>
        <taxon>Eukaryota</taxon>
        <taxon>Fungi</taxon>
        <taxon>Dikarya</taxon>
        <taxon>Ascomycota</taxon>
        <taxon>Pezizomycotina</taxon>
        <taxon>Eurotiomycetes</taxon>
        <taxon>Eurotiomycetidae</taxon>
        <taxon>Eurotiales</taxon>
        <taxon>Aspergillaceae</taxon>
        <taxon>Aspergillus</taxon>
        <taxon>Aspergillus subgen. Circumdati</taxon>
    </lineage>
</organism>
<feature type="signal peptide" evidence="1">
    <location>
        <begin position="1"/>
        <end position="20"/>
    </location>
</feature>
<sequence>MLFGKTLITLLVSATITAIAAPVDTTTTITNPFNALADRTSKSHTTTSNTGTSSNPFANIKASTSTWERAAKLCKEGYSKRDLDLHVRTNSWPPETPSGFNKVDMGEIKGALAPKGLWTYGLVTCIGLGVTGTQKDATKDARILMHLPSTKKSLEERWGDLLKLVEEAGMTDMEGWMSIPDTENQVPSGWSADLKELTEEVAEAAEWGLKQVIGKTPKVVKRPMALAIAHTLPHGTMQIDKENKVEIDGVEYTQ</sequence>
<keyword evidence="1" id="KW-0732">Signal</keyword>
<keyword evidence="3" id="KW-1185">Reference proteome</keyword>
<feature type="chain" id="PRO_5016441993" evidence="1">
    <location>
        <begin position="21"/>
        <end position="254"/>
    </location>
</feature>
<protein>
    <submittedName>
        <fullName evidence="2">Uncharacterized protein</fullName>
    </submittedName>
</protein>